<feature type="domain" description="Trimeric autotransporter adhesin YadA-like stalk" evidence="13">
    <location>
        <begin position="417"/>
        <end position="460"/>
    </location>
</feature>
<dbReference type="InterPro" id="IPR008635">
    <property type="entry name" value="Coiled_stalk_dom"/>
</dbReference>
<feature type="domain" description="Trimeric autotransporter adhesin YadA-like stalk" evidence="13">
    <location>
        <begin position="611"/>
        <end position="655"/>
    </location>
</feature>
<feature type="domain" description="ESPR" evidence="14">
    <location>
        <begin position="1"/>
        <end position="35"/>
    </location>
</feature>
<dbReference type="SUPFAM" id="SSF54523">
    <property type="entry name" value="Pili subunits"/>
    <property type="match status" value="1"/>
</dbReference>
<evidence type="ECO:0000256" key="5">
    <source>
        <dbReference type="ARBA" id="ARBA00022452"/>
    </source>
</evidence>
<dbReference type="InterPro" id="IPR011049">
    <property type="entry name" value="Serralysin-like_metalloprot_C"/>
</dbReference>
<feature type="domain" description="Trimeric autotransporter adhesin YadA-like C-terminal membrane anchor" evidence="12">
    <location>
        <begin position="1316"/>
        <end position="1369"/>
    </location>
</feature>
<evidence type="ECO:0000313" key="15">
    <source>
        <dbReference type="EMBL" id="MTD27608.1"/>
    </source>
</evidence>
<dbReference type="Pfam" id="PF13018">
    <property type="entry name" value="ESPR"/>
    <property type="match status" value="1"/>
</dbReference>
<proteinExistence type="inferred from homology"/>
<gene>
    <name evidence="15" type="ORF">GK011_11730</name>
</gene>
<feature type="domain" description="Trimeric autotransporter adhesin YadA-like stalk" evidence="13">
    <location>
        <begin position="1213"/>
        <end position="1253"/>
    </location>
</feature>
<sequence length="1369" mass="140220">MNKIFKVIWNKNAHCFVVTSELAKSTIKSGRQKLAPKSQSISGLFSYSLLVSSLLVAISGTAYAANAEPTKDLLNQKYKAANGLISIAGGGEGDAFATDSNNEQNDEYSNDYGIAIGAGAKGFWASVAMGDTAEARSLYGTAIGPKATIDNDSNYAVSLGNNASVKTSNNGIVLGSNANLTASGDSVAIGNASSIKNSTNSVAIGNATSIDGAKNSVALGANSIATADDTVSIGSIGKERKLVNLAEGALSSSSTEAVNGSQLFKVDQQVQQFDSLISNNANNIDSLTNGSAGLIQLSKNKKTLLVGGAAGGTTKLDLGNRDLTGVNKGQVNDTSTDAVNGSQLHETREQIKEYGDNITANAANISTNAGNIATNTSNIDALSSGKAGLVQLNSDGTTMIVGDVAKDATAFDLAGRKVTGVTEGELAADSTDAVNGGQLFEIEKDLDGKIATNTNNISTNAGNIATNTSNIDALSSGKAGLVQLNSDGTTMIVGDVAKDAMVFDLAGRKVTGVTEGELAADSTDAVNGSQLHETREQIKEYGDITTANTENISANAGNIATNTTNIATNTSNIDALSSGKAGLVQLNSDGTTMIVGDVAKGATAFDLAGRKITGVTEGELAADSTDAVNGSQLHETREQIKEYGDNITANTNNISTNAGNIATNTSNIDALNSGKAGLVQLSSDGSTMIVGDVAKDATAFDLAGRKVTGVTEGELAADSTDAVNGSQLHETREQIKEYGDITTANTENISANAGNIATNTTNIATNTSNIDALNSGKAGLVQLNSDGTSMIVGDVAKDAMVFDLAGRKVTGVTEGELTADSTDAVNGSQLHETREQIKDFSGNITANTDNISTNAGNIATNTTNIATNTSNIDALNSGKAGLVQLSSDGSTMIVGDVAKDAMIFDLAGRTVTGIKEGKLSADSTDAINGAQLFKTNSNVQLNTENITSLSQNIADISVGKAGLVQLNEEGNLAFSDTAVDAKKFEVNRTLSGVTDGTIAADSTEAVNGSQLFLTNSDVKKNTGDINDLVTGKAGLVQLSGGNLIFGSAADSARVFNIGGRKISGVQAGELSSTSTEAVNGSQLHETNTRVDDLEKNISNGGSGAAGMLEMGEGGESLVISEAGKNAKTLDLGGDRTISGLKAGELSDTSTEAVNGSQLHATNQQVSKNTNDISKLSNDISSGKAGVAQIDGDKIVFNDGNKGTTTVDVGGRNIANIKNGAVTKDSKDAVNGSQLFETNTKVDLNTANIEINRTDINKNKTAIASNTSKITDLENSFSSMNSSFKNLSKEVNKNKKRADAGIAGAMAMTAIPFVHADDFSFGMALSGYRDQGALAAGMTFKTSEHTAMKIHSSWDTQNGTGIAAGFAWGW</sequence>
<evidence type="ECO:0000256" key="11">
    <source>
        <dbReference type="SAM" id="Phobius"/>
    </source>
</evidence>
<dbReference type="EMBL" id="WLZX01000003">
    <property type="protein sequence ID" value="MTD27608.1"/>
    <property type="molecule type" value="Genomic_DNA"/>
</dbReference>
<dbReference type="Gene3D" id="2.150.10.10">
    <property type="entry name" value="Serralysin-like metalloprotease, C-terminal"/>
    <property type="match status" value="1"/>
</dbReference>
<keyword evidence="10" id="KW-0998">Cell outer membrane</keyword>
<feature type="domain" description="Trimeric autotransporter adhesin YadA-like stalk" evidence="13">
    <location>
        <begin position="808"/>
        <end position="851"/>
    </location>
</feature>
<feature type="domain" description="Trimeric autotransporter adhesin YadA-like stalk" evidence="13">
    <location>
        <begin position="324"/>
        <end position="366"/>
    </location>
</feature>
<accession>A0ABW9RC49</accession>
<reference evidence="15 16" key="1">
    <citation type="submission" date="2019-11" db="EMBL/GenBank/DDBJ databases">
        <title>Erwinia sp. nov., isolated from feces of birds in Tibet plateau of China.</title>
        <authorList>
            <person name="Ge Y."/>
        </authorList>
    </citation>
    <scope>NUCLEOTIDE SEQUENCE [LARGE SCALE GENOMIC DNA]</scope>
    <source>
        <strain evidence="15 16">J316</strain>
    </source>
</reference>
<evidence type="ECO:0000256" key="10">
    <source>
        <dbReference type="ARBA" id="ARBA00023237"/>
    </source>
</evidence>
<evidence type="ECO:0000313" key="16">
    <source>
        <dbReference type="Proteomes" id="UP000480164"/>
    </source>
</evidence>
<feature type="domain" description="Trimeric autotransporter adhesin YadA-like stalk" evidence="13">
    <location>
        <begin position="1137"/>
        <end position="1178"/>
    </location>
</feature>
<evidence type="ECO:0000256" key="1">
    <source>
        <dbReference type="ARBA" id="ARBA00004241"/>
    </source>
</evidence>
<keyword evidence="7" id="KW-0732">Signal</keyword>
<evidence type="ECO:0000256" key="3">
    <source>
        <dbReference type="ARBA" id="ARBA00005848"/>
    </source>
</evidence>
<evidence type="ECO:0000256" key="8">
    <source>
        <dbReference type="ARBA" id="ARBA00022927"/>
    </source>
</evidence>
<evidence type="ECO:0000259" key="13">
    <source>
        <dbReference type="Pfam" id="PF05662"/>
    </source>
</evidence>
<evidence type="ECO:0000256" key="7">
    <source>
        <dbReference type="ARBA" id="ARBA00022729"/>
    </source>
</evidence>
<comment type="subcellular location">
    <subcellularLocation>
        <location evidence="2">Cell outer membrane</location>
    </subcellularLocation>
    <subcellularLocation>
        <location evidence="1">Cell surface</location>
    </subcellularLocation>
</comment>
<evidence type="ECO:0000256" key="4">
    <source>
        <dbReference type="ARBA" id="ARBA00022448"/>
    </source>
</evidence>
<dbReference type="InterPro" id="IPR045584">
    <property type="entry name" value="Pilin-like"/>
</dbReference>
<evidence type="ECO:0000256" key="2">
    <source>
        <dbReference type="ARBA" id="ARBA00004442"/>
    </source>
</evidence>
<evidence type="ECO:0000256" key="6">
    <source>
        <dbReference type="ARBA" id="ARBA00022692"/>
    </source>
</evidence>
<keyword evidence="16" id="KW-1185">Reference proteome</keyword>
<feature type="domain" description="Trimeric autotransporter adhesin YadA-like stalk" evidence="13">
    <location>
        <begin position="911"/>
        <end position="954"/>
    </location>
</feature>
<feature type="domain" description="Trimeric autotransporter adhesin YadA-like stalk" evidence="13">
    <location>
        <begin position="241"/>
        <end position="283"/>
    </location>
</feature>
<evidence type="ECO:0000259" key="12">
    <source>
        <dbReference type="Pfam" id="PF03895"/>
    </source>
</evidence>
<dbReference type="InterPro" id="IPR024973">
    <property type="entry name" value="ESPR"/>
</dbReference>
<dbReference type="SUPFAM" id="SSF82171">
    <property type="entry name" value="DPP6 N-terminal domain-like"/>
    <property type="match status" value="1"/>
</dbReference>
<keyword evidence="11" id="KW-1133">Transmembrane helix</keyword>
<organism evidence="15 16">
    <name type="scientific">Erwinia sorbitola</name>
    <dbReference type="NCBI Taxonomy" id="2681984"/>
    <lineage>
        <taxon>Bacteria</taxon>
        <taxon>Pseudomonadati</taxon>
        <taxon>Pseudomonadota</taxon>
        <taxon>Gammaproteobacteria</taxon>
        <taxon>Enterobacterales</taxon>
        <taxon>Erwiniaceae</taxon>
        <taxon>Erwinia</taxon>
    </lineage>
</organism>
<evidence type="ECO:0000259" key="14">
    <source>
        <dbReference type="Pfam" id="PF13018"/>
    </source>
</evidence>
<keyword evidence="4" id="KW-0813">Transport</keyword>
<feature type="domain" description="Trimeric autotransporter adhesin YadA-like stalk" evidence="13">
    <location>
        <begin position="1061"/>
        <end position="1104"/>
    </location>
</feature>
<protein>
    <submittedName>
        <fullName evidence="15">Uncharacterized protein</fullName>
    </submittedName>
</protein>
<keyword evidence="8" id="KW-0653">Protein transport</keyword>
<evidence type="ECO:0000256" key="9">
    <source>
        <dbReference type="ARBA" id="ARBA00023136"/>
    </source>
</evidence>
<dbReference type="InterPro" id="IPR005594">
    <property type="entry name" value="YadA_C"/>
</dbReference>
<keyword evidence="9 11" id="KW-0472">Membrane</keyword>
<comment type="similarity">
    <text evidence="3">Belongs to the autotransporter-2 (AT-2) (TC 1.B.40) family.</text>
</comment>
<dbReference type="SUPFAM" id="SSF101967">
    <property type="entry name" value="Adhesin YadA, collagen-binding domain"/>
    <property type="match status" value="4"/>
</dbReference>
<keyword evidence="6 11" id="KW-0812">Transmembrane</keyword>
<dbReference type="Gene3D" id="3.30.1300.30">
    <property type="entry name" value="GSPII I/J protein-like"/>
    <property type="match status" value="1"/>
</dbReference>
<dbReference type="Pfam" id="PF05662">
    <property type="entry name" value="YadA_stalk"/>
    <property type="match status" value="12"/>
</dbReference>
<feature type="domain" description="Trimeric autotransporter adhesin YadA-like stalk" evidence="13">
    <location>
        <begin position="706"/>
        <end position="749"/>
    </location>
</feature>
<comment type="caution">
    <text evidence="15">The sequence shown here is derived from an EMBL/GenBank/DDBJ whole genome shotgun (WGS) entry which is preliminary data.</text>
</comment>
<name>A0ABW9RC49_9GAMM</name>
<dbReference type="Gene3D" id="1.20.5.170">
    <property type="match status" value="11"/>
</dbReference>
<dbReference type="Proteomes" id="UP000480164">
    <property type="component" value="Unassembled WGS sequence"/>
</dbReference>
<dbReference type="Pfam" id="PF03895">
    <property type="entry name" value="YadA_anchor"/>
    <property type="match status" value="1"/>
</dbReference>
<feature type="domain" description="Trimeric autotransporter adhesin YadA-like stalk" evidence="13">
    <location>
        <begin position="991"/>
        <end position="1031"/>
    </location>
</feature>
<keyword evidence="5" id="KW-1134">Transmembrane beta strand</keyword>
<feature type="transmembrane region" description="Helical" evidence="11">
    <location>
        <begin position="41"/>
        <end position="65"/>
    </location>
</feature>
<feature type="domain" description="Trimeric autotransporter adhesin YadA-like stalk" evidence="13">
    <location>
        <begin position="509"/>
        <end position="552"/>
    </location>
</feature>